<feature type="transmembrane region" description="Helical" evidence="1">
    <location>
        <begin position="12"/>
        <end position="36"/>
    </location>
</feature>
<gene>
    <name evidence="2" type="ORF">H9L19_00205</name>
</gene>
<dbReference type="AlphaFoldDB" id="A0A7G9T5J1"/>
<keyword evidence="3" id="KW-1185">Reference proteome</keyword>
<dbReference type="EMBL" id="CP060724">
    <property type="protein sequence ID" value="QNN75366.1"/>
    <property type="molecule type" value="Genomic_DNA"/>
</dbReference>
<proteinExistence type="predicted"/>
<reference evidence="2 3" key="1">
    <citation type="submission" date="2020-08" db="EMBL/GenBank/DDBJ databases">
        <title>Genome sequence of Weissella diestrammenae KACC 16890T.</title>
        <authorList>
            <person name="Hyun D.-W."/>
            <person name="Bae J.-W."/>
        </authorList>
    </citation>
    <scope>NUCLEOTIDE SEQUENCE [LARGE SCALE GENOMIC DNA]</scope>
    <source>
        <strain evidence="2 3">KACC 16890</strain>
    </source>
</reference>
<feature type="transmembrane region" description="Helical" evidence="1">
    <location>
        <begin position="128"/>
        <end position="146"/>
    </location>
</feature>
<protein>
    <recommendedName>
        <fullName evidence="4">DUF998 domain-containing protein</fullName>
    </recommendedName>
</protein>
<evidence type="ECO:0008006" key="4">
    <source>
        <dbReference type="Google" id="ProtNLM"/>
    </source>
</evidence>
<keyword evidence="1" id="KW-1133">Transmembrane helix</keyword>
<evidence type="ECO:0000313" key="2">
    <source>
        <dbReference type="EMBL" id="QNN75366.1"/>
    </source>
</evidence>
<feature type="transmembrane region" description="Helical" evidence="1">
    <location>
        <begin position="158"/>
        <end position="180"/>
    </location>
</feature>
<name>A0A7G9T5J1_9LACO</name>
<evidence type="ECO:0000313" key="3">
    <source>
        <dbReference type="Proteomes" id="UP000515800"/>
    </source>
</evidence>
<keyword evidence="1" id="KW-0812">Transmembrane</keyword>
<accession>A0A7G9T5J1</accession>
<dbReference type="RefSeq" id="WP_187529199.1">
    <property type="nucleotide sequence ID" value="NZ_CP060724.1"/>
</dbReference>
<sequence length="213" mass="24830">MKQQWWQNQYLWGLSLFGGVLAILQPLFGVLVWPLYRPIQYMTSVLTASDSPYRQVFVNLDLLRSVLIIFFLVALMQYAVHDKQSDLQHRLRDLLVGYVALQVIIWIVPTMTIAEVVKEPYMLTGHDLLLMFVSGFIAILMVKISFLWQTANQPTLTLVWRLSGAMSLVFMLALFIVRALDWPFAGAFDQLSTDAMYMPFIYTSWRFMRLYQK</sequence>
<keyword evidence="1" id="KW-0472">Membrane</keyword>
<feature type="transmembrane region" description="Helical" evidence="1">
    <location>
        <begin position="91"/>
        <end position="108"/>
    </location>
</feature>
<organism evidence="2 3">
    <name type="scientific">Weissella diestrammenae</name>
    <dbReference type="NCBI Taxonomy" id="1162633"/>
    <lineage>
        <taxon>Bacteria</taxon>
        <taxon>Bacillati</taxon>
        <taxon>Bacillota</taxon>
        <taxon>Bacilli</taxon>
        <taxon>Lactobacillales</taxon>
        <taxon>Lactobacillaceae</taxon>
        <taxon>Weissella</taxon>
    </lineage>
</organism>
<dbReference type="KEGG" id="wdi:H9L19_00205"/>
<feature type="transmembrane region" description="Helical" evidence="1">
    <location>
        <begin position="56"/>
        <end position="79"/>
    </location>
</feature>
<evidence type="ECO:0000256" key="1">
    <source>
        <dbReference type="SAM" id="Phobius"/>
    </source>
</evidence>
<dbReference type="Proteomes" id="UP000515800">
    <property type="component" value="Chromosome"/>
</dbReference>